<feature type="transmembrane region" description="Helical" evidence="2">
    <location>
        <begin position="917"/>
        <end position="936"/>
    </location>
</feature>
<sequence>MKADAADDHTTTTPAWNTLAVVVGAADSPYLPTTLAALAAQRTQPDHILIAALGSRAAADSTAMRDAASEAGLAPEGFTIVPTAGARTFGAAVRRALAEGGLGPAEGDPTVAAARARRWLWLLHDDSAPEPGALAELLGAVEGSRAIAIAGAKQVDWDEPDRLISVGVSATFDGQRFTGIEDGEVDQGQHDGREDIYAVGTAGMLIDAAVWRQLRGPDPALGPFLDGRDLSRRARLAGHRVVVVPGAVVRHARSGYFGLREADGSRTLEPRAPEPRHSYRARRQAILHVRLTQVPVVLAPLVALAAIVAAPVRALWRVATKELELAGEEFLAPLGVLAHPRAISAARRRGSATRKLPYRRLRPLQASWWDVVRLRWDRRLQAATERRASRAPSELEMAERAAVALRRRLTLGVVLLLVTALSLLTMAPVAFSGALLGGALAPVDGTFAQIWDAALAPWIGTGDGHAGPPDPFLGILGVLSLLTGGPLGTPMRISIAVLLVAAMPLAALGGWFAAGVATRAVLLRAWAALAWALGPPLLLGLGEGRLGAVIAHLALPFVALGVMRALGLDRRDVIVSGMVGAQRVSPRSSARDGVMSGEAKRARLAALADPEAADPAEVSAEEPTELSDAGGDGSEDPTSEESTAAVRRPVPARAHLGAWDSDEPPVIASNTADGYLAEDEPEAATVVTRTSNIGSLGAAAAAGLAFTIACAGAPALLPAGVLALIVLALALGRRRNLAVGRKRLVLVALPALVVFGPLLSHALATADDGGWRLIFADPGVPFGSDPGPGWLALLGWPAAPTAVQFLGGTAATVVPLIASGTVLAAAVLALFRGAGRARAIRIAWLLVAVGVLTAAVAVRVPVGIGQGAGTDGDVVVHGWAGPGTSLVLLGLLAATLGAVDGLKGSLRQVSFGWRQPAAVVATIVVVVGLVCSATLWTSRVLAERNGTEPAALIRITARTAEPVPALGIEVQQPPQGARVLALTPTADGLDTQLWRGDGPQLTETASAVALAGLVRVESATDPADPEVLDAADADLAELVAALASGSATDAAAALATHAVAVVVVPSAEANASGVLADPTERGRLVALLDSVLGLDRVTENDSGVIWRVNLGEGSTDTSVGRAQVVDDAGTAPVTVPSSGVTAEGRIPVTGTGRTLILAERADPAWRAWIGGQPLRSVEVDWRQAFSIPDGAVGTIEARYEPALHAPWRVVTIVILTLTVLLALPTRRRRLEDT</sequence>
<gene>
    <name evidence="3" type="ORF">EXU48_07790</name>
</gene>
<feature type="transmembrane region" description="Helical" evidence="2">
    <location>
        <begin position="715"/>
        <end position="732"/>
    </location>
</feature>
<dbReference type="InterPro" id="IPR050834">
    <property type="entry name" value="Glycosyltransf_2"/>
</dbReference>
<dbReference type="Proteomes" id="UP000504882">
    <property type="component" value="Unassembled WGS sequence"/>
</dbReference>
<feature type="transmembrane region" description="Helical" evidence="2">
    <location>
        <begin position="493"/>
        <end position="514"/>
    </location>
</feature>
<feature type="transmembrane region" description="Helical" evidence="2">
    <location>
        <begin position="1205"/>
        <end position="1223"/>
    </location>
</feature>
<feature type="transmembrane region" description="Helical" evidence="2">
    <location>
        <begin position="409"/>
        <end position="431"/>
    </location>
</feature>
<name>A0ABY2E6B1_9MICO</name>
<feature type="compositionally biased region" description="Acidic residues" evidence="1">
    <location>
        <begin position="611"/>
        <end position="625"/>
    </location>
</feature>
<feature type="transmembrane region" description="Helical" evidence="2">
    <location>
        <begin position="744"/>
        <end position="764"/>
    </location>
</feature>
<comment type="caution">
    <text evidence="3">The sequence shown here is derived from an EMBL/GenBank/DDBJ whole genome shotgun (WGS) entry which is preliminary data.</text>
</comment>
<dbReference type="PANTHER" id="PTHR43685">
    <property type="entry name" value="GLYCOSYLTRANSFERASE"/>
    <property type="match status" value="1"/>
</dbReference>
<proteinExistence type="predicted"/>
<feature type="transmembrane region" description="Helical" evidence="2">
    <location>
        <begin position="521"/>
        <end position="540"/>
    </location>
</feature>
<keyword evidence="4" id="KW-1185">Reference proteome</keyword>
<dbReference type="Pfam" id="PF13641">
    <property type="entry name" value="Glyco_tranf_2_3"/>
    <property type="match status" value="1"/>
</dbReference>
<feature type="transmembrane region" description="Helical" evidence="2">
    <location>
        <begin position="693"/>
        <end position="709"/>
    </location>
</feature>
<keyword evidence="2" id="KW-0812">Transmembrane</keyword>
<dbReference type="PANTHER" id="PTHR43685:SF3">
    <property type="entry name" value="SLR2126 PROTEIN"/>
    <property type="match status" value="1"/>
</dbReference>
<accession>A0ABY2E6B1</accession>
<feature type="transmembrane region" description="Helical" evidence="2">
    <location>
        <begin position="876"/>
        <end position="896"/>
    </location>
</feature>
<dbReference type="SUPFAM" id="SSF53448">
    <property type="entry name" value="Nucleotide-diphospho-sugar transferases"/>
    <property type="match status" value="1"/>
</dbReference>
<reference evidence="3 4" key="1">
    <citation type="submission" date="2019-03" db="EMBL/GenBank/DDBJ databases">
        <title>Genomic features of bacteria from cold environments.</title>
        <authorList>
            <person name="Shen L."/>
        </authorList>
    </citation>
    <scope>NUCLEOTIDE SEQUENCE [LARGE SCALE GENOMIC DNA]</scope>
    <source>
        <strain evidence="4">T3246-1</strain>
    </source>
</reference>
<evidence type="ECO:0000256" key="2">
    <source>
        <dbReference type="SAM" id="Phobius"/>
    </source>
</evidence>
<evidence type="ECO:0000313" key="3">
    <source>
        <dbReference type="EMBL" id="TDE96126.1"/>
    </source>
</evidence>
<feature type="transmembrane region" description="Helical" evidence="2">
    <location>
        <begin position="805"/>
        <end position="831"/>
    </location>
</feature>
<keyword evidence="2" id="KW-0472">Membrane</keyword>
<keyword evidence="2" id="KW-1133">Transmembrane helix</keyword>
<feature type="region of interest" description="Disordered" evidence="1">
    <location>
        <begin position="605"/>
        <end position="649"/>
    </location>
</feature>
<evidence type="ECO:0000256" key="1">
    <source>
        <dbReference type="SAM" id="MobiDB-lite"/>
    </source>
</evidence>
<feature type="transmembrane region" description="Helical" evidence="2">
    <location>
        <begin position="546"/>
        <end position="566"/>
    </location>
</feature>
<protein>
    <submittedName>
        <fullName evidence="3">Glycosyltransferase family 2 protein</fullName>
    </submittedName>
</protein>
<dbReference type="EMBL" id="SMNA01000003">
    <property type="protein sequence ID" value="TDE96126.1"/>
    <property type="molecule type" value="Genomic_DNA"/>
</dbReference>
<organism evidence="3 4">
    <name type="scientific">Occultella glacieicola</name>
    <dbReference type="NCBI Taxonomy" id="2518684"/>
    <lineage>
        <taxon>Bacteria</taxon>
        <taxon>Bacillati</taxon>
        <taxon>Actinomycetota</taxon>
        <taxon>Actinomycetes</taxon>
        <taxon>Micrococcales</taxon>
        <taxon>Ruaniaceae</taxon>
        <taxon>Occultella</taxon>
    </lineage>
</organism>
<evidence type="ECO:0000313" key="4">
    <source>
        <dbReference type="Proteomes" id="UP000504882"/>
    </source>
</evidence>
<dbReference type="RefSeq" id="WP_133107056.1">
    <property type="nucleotide sequence ID" value="NZ_SMNA01000003.1"/>
</dbReference>
<dbReference type="InterPro" id="IPR029044">
    <property type="entry name" value="Nucleotide-diphossugar_trans"/>
</dbReference>
<dbReference type="Gene3D" id="3.90.550.10">
    <property type="entry name" value="Spore Coat Polysaccharide Biosynthesis Protein SpsA, Chain A"/>
    <property type="match status" value="1"/>
</dbReference>
<feature type="transmembrane region" description="Helical" evidence="2">
    <location>
        <begin position="296"/>
        <end position="316"/>
    </location>
</feature>
<feature type="transmembrane region" description="Helical" evidence="2">
    <location>
        <begin position="843"/>
        <end position="864"/>
    </location>
</feature>